<dbReference type="Proteomes" id="UP000321901">
    <property type="component" value="Unassembled WGS sequence"/>
</dbReference>
<dbReference type="EMBL" id="BJYL01000024">
    <property type="protein sequence ID" value="GEN83590.1"/>
    <property type="molecule type" value="Genomic_DNA"/>
</dbReference>
<accession>A0A511Z823</accession>
<dbReference type="AlphaFoldDB" id="A0A511Z823"/>
<evidence type="ECO:0000313" key="2">
    <source>
        <dbReference type="Proteomes" id="UP000321901"/>
    </source>
</evidence>
<name>A0A511Z823_9BACL</name>
<sequence>MEKQSVKEFLAKKFPPNVACLENAYENAGLWSECSFEEAQKISDQIIELFKEKDMTYTDAYAMLGFIRMDLDYRSERMKL</sequence>
<gene>
    <name evidence="1" type="ORF">SLU01_19020</name>
</gene>
<dbReference type="OrthoDB" id="2737423at2"/>
<comment type="caution">
    <text evidence="1">The sequence shown here is derived from an EMBL/GenBank/DDBJ whole genome shotgun (WGS) entry which is preliminary data.</text>
</comment>
<reference evidence="1 2" key="1">
    <citation type="submission" date="2019-07" db="EMBL/GenBank/DDBJ databases">
        <title>Whole genome shotgun sequence of Sporosarcina luteola NBRC 105378.</title>
        <authorList>
            <person name="Hosoyama A."/>
            <person name="Uohara A."/>
            <person name="Ohji S."/>
            <person name="Ichikawa N."/>
        </authorList>
    </citation>
    <scope>NUCLEOTIDE SEQUENCE [LARGE SCALE GENOMIC DNA]</scope>
    <source>
        <strain evidence="1 2">NBRC 105378</strain>
    </source>
</reference>
<evidence type="ECO:0000313" key="1">
    <source>
        <dbReference type="EMBL" id="GEN83590.1"/>
    </source>
</evidence>
<dbReference type="RefSeq" id="WP_147057653.1">
    <property type="nucleotide sequence ID" value="NZ_BJYL01000024.1"/>
</dbReference>
<keyword evidence="2" id="KW-1185">Reference proteome</keyword>
<proteinExistence type="predicted"/>
<protein>
    <submittedName>
        <fullName evidence="1">Uncharacterized protein</fullName>
    </submittedName>
</protein>
<organism evidence="1 2">
    <name type="scientific">Sporosarcina luteola</name>
    <dbReference type="NCBI Taxonomy" id="582850"/>
    <lineage>
        <taxon>Bacteria</taxon>
        <taxon>Bacillati</taxon>
        <taxon>Bacillota</taxon>
        <taxon>Bacilli</taxon>
        <taxon>Bacillales</taxon>
        <taxon>Caryophanaceae</taxon>
        <taxon>Sporosarcina</taxon>
    </lineage>
</organism>